<reference evidence="1" key="2">
    <citation type="journal article" date="2015" name="Data Brief">
        <title>Shoot transcriptome of the giant reed, Arundo donax.</title>
        <authorList>
            <person name="Barrero R.A."/>
            <person name="Guerrero F.D."/>
            <person name="Moolhuijzen P."/>
            <person name="Goolsby J.A."/>
            <person name="Tidwell J."/>
            <person name="Bellgard S.E."/>
            <person name="Bellgard M.I."/>
        </authorList>
    </citation>
    <scope>NUCLEOTIDE SEQUENCE</scope>
    <source>
        <tissue evidence="1">Shoot tissue taken approximately 20 cm above the soil surface</tissue>
    </source>
</reference>
<organism evidence="1">
    <name type="scientific">Arundo donax</name>
    <name type="common">Giant reed</name>
    <name type="synonym">Donax arundinaceus</name>
    <dbReference type="NCBI Taxonomy" id="35708"/>
    <lineage>
        <taxon>Eukaryota</taxon>
        <taxon>Viridiplantae</taxon>
        <taxon>Streptophyta</taxon>
        <taxon>Embryophyta</taxon>
        <taxon>Tracheophyta</taxon>
        <taxon>Spermatophyta</taxon>
        <taxon>Magnoliopsida</taxon>
        <taxon>Liliopsida</taxon>
        <taxon>Poales</taxon>
        <taxon>Poaceae</taxon>
        <taxon>PACMAD clade</taxon>
        <taxon>Arundinoideae</taxon>
        <taxon>Arundineae</taxon>
        <taxon>Arundo</taxon>
    </lineage>
</organism>
<reference evidence="1" key="1">
    <citation type="submission" date="2014-09" db="EMBL/GenBank/DDBJ databases">
        <authorList>
            <person name="Magalhaes I.L.F."/>
            <person name="Oliveira U."/>
            <person name="Santos F.R."/>
            <person name="Vidigal T.H.D.A."/>
            <person name="Brescovit A.D."/>
            <person name="Santos A.J."/>
        </authorList>
    </citation>
    <scope>NUCLEOTIDE SEQUENCE</scope>
    <source>
        <tissue evidence="1">Shoot tissue taken approximately 20 cm above the soil surface</tissue>
    </source>
</reference>
<dbReference type="EMBL" id="GBRH01215274">
    <property type="protein sequence ID" value="JAD82621.1"/>
    <property type="molecule type" value="Transcribed_RNA"/>
</dbReference>
<proteinExistence type="predicted"/>
<dbReference type="AlphaFoldDB" id="A0A0A9D4B9"/>
<protein>
    <submittedName>
        <fullName evidence="1">Uncharacterized protein</fullName>
    </submittedName>
</protein>
<name>A0A0A9D4B9_ARUDO</name>
<evidence type="ECO:0000313" key="1">
    <source>
        <dbReference type="EMBL" id="JAD82621.1"/>
    </source>
</evidence>
<accession>A0A0A9D4B9</accession>
<sequence>MSHTHIGTWRGMSPVPRTECITSTLSTSTICKGWWQSSILTVTIFSKPRRGRSRSALQPIFIQKPDWSSNILTKSCICISWLLINTSN</sequence>